<reference evidence="6 7" key="1">
    <citation type="submission" date="2024-05" db="EMBL/GenBank/DDBJ databases">
        <title>A draft genome resource for the thread blight pathogen Marasmius tenuissimus strain MS-2.</title>
        <authorList>
            <person name="Yulfo-Soto G.E."/>
            <person name="Baruah I.K."/>
            <person name="Amoako-Attah I."/>
            <person name="Bukari Y."/>
            <person name="Meinhardt L.W."/>
            <person name="Bailey B.A."/>
            <person name="Cohen S.P."/>
        </authorList>
    </citation>
    <scope>NUCLEOTIDE SEQUENCE [LARGE SCALE GENOMIC DNA]</scope>
    <source>
        <strain evidence="6 7">MS-2</strain>
    </source>
</reference>
<sequence length="653" mass="73884">MQPDSNLFVDFSFLQVALRRFSTPQAAVTALRELGEPPAFSNTPISDSQLEAVASALGALAGVVRGLHGKERALVAVEAVKAKWTSRIEPWVKWSLKHVVLDQKRRLTPPIVDFIDRILLAIPIFLAFPGVSYGRSHTVVLKRQSPDLQPLLTQTWLKTMDTSHRTWGLWCICLVGFASTVIGESVKPSTIGDGPYEENEELGRMLIRHLNIQITPLIPSMSTAELEYANTFLLTLSGVCFVNHTPFDYFELRALSIPASVRLVYTMVCKRKTLRRAHIDSPEMVLSLEIATICTTFLAGSIQGASYVVDAVKAGIIGAIFKTNPKLFRCKERNSPLDHRLYFPFMKIINTISRFLVYPAVLHEFLRAAKPIVSSERLESDLKTNSEDLWECWERTKLKAFALKNLRHELRKTGPPSCSNDDCPTNRGGHLLPPRYFRCSGCSYETYCSPECFKVHWRAGHRERCPDDVKGKQEGPSKITAHEWRFFYQWLNLYLASNSSPITTMVNQFVSSLRAQYLCVENVPEDARLVRDGLKNPFLILDFNGPTIPKPQEARIVAPHTLIDLFPEIMPALHVGWAVEMLERWRNPELDTSTIPVVALFPREEDIWPIEHTVVKFPLEGQQEAELSEHQVGESARENGQFIHLEDAESILD</sequence>
<evidence type="ECO:0000256" key="2">
    <source>
        <dbReference type="ARBA" id="ARBA00022771"/>
    </source>
</evidence>
<keyword evidence="1" id="KW-0479">Metal-binding</keyword>
<dbReference type="InterPro" id="IPR002893">
    <property type="entry name" value="Znf_MYND"/>
</dbReference>
<keyword evidence="2 4" id="KW-0863">Zinc-finger</keyword>
<dbReference type="Pfam" id="PF01753">
    <property type="entry name" value="zf-MYND"/>
    <property type="match status" value="1"/>
</dbReference>
<evidence type="ECO:0000313" key="7">
    <source>
        <dbReference type="Proteomes" id="UP001437256"/>
    </source>
</evidence>
<comment type="caution">
    <text evidence="6">The sequence shown here is derived from an EMBL/GenBank/DDBJ whole genome shotgun (WGS) entry which is preliminary data.</text>
</comment>
<evidence type="ECO:0000259" key="5">
    <source>
        <dbReference type="PROSITE" id="PS50865"/>
    </source>
</evidence>
<dbReference type="Gene3D" id="6.10.140.2220">
    <property type="match status" value="1"/>
</dbReference>
<dbReference type="EMBL" id="JBBXMP010000014">
    <property type="protein sequence ID" value="KAL0069045.1"/>
    <property type="molecule type" value="Genomic_DNA"/>
</dbReference>
<name>A0ABR3A505_9AGAR</name>
<evidence type="ECO:0000256" key="3">
    <source>
        <dbReference type="ARBA" id="ARBA00022833"/>
    </source>
</evidence>
<accession>A0ABR3A505</accession>
<keyword evidence="7" id="KW-1185">Reference proteome</keyword>
<organism evidence="6 7">
    <name type="scientific">Marasmius tenuissimus</name>
    <dbReference type="NCBI Taxonomy" id="585030"/>
    <lineage>
        <taxon>Eukaryota</taxon>
        <taxon>Fungi</taxon>
        <taxon>Dikarya</taxon>
        <taxon>Basidiomycota</taxon>
        <taxon>Agaricomycotina</taxon>
        <taxon>Agaricomycetes</taxon>
        <taxon>Agaricomycetidae</taxon>
        <taxon>Agaricales</taxon>
        <taxon>Marasmiineae</taxon>
        <taxon>Marasmiaceae</taxon>
        <taxon>Marasmius</taxon>
    </lineage>
</organism>
<evidence type="ECO:0000313" key="6">
    <source>
        <dbReference type="EMBL" id="KAL0069045.1"/>
    </source>
</evidence>
<evidence type="ECO:0000256" key="4">
    <source>
        <dbReference type="PROSITE-ProRule" id="PRU00134"/>
    </source>
</evidence>
<keyword evidence="3" id="KW-0862">Zinc</keyword>
<dbReference type="PROSITE" id="PS50865">
    <property type="entry name" value="ZF_MYND_2"/>
    <property type="match status" value="1"/>
</dbReference>
<proteinExistence type="predicted"/>
<feature type="domain" description="MYND-type" evidence="5">
    <location>
        <begin position="420"/>
        <end position="465"/>
    </location>
</feature>
<dbReference type="SUPFAM" id="SSF144232">
    <property type="entry name" value="HIT/MYND zinc finger-like"/>
    <property type="match status" value="1"/>
</dbReference>
<protein>
    <recommendedName>
        <fullName evidence="5">MYND-type domain-containing protein</fullName>
    </recommendedName>
</protein>
<gene>
    <name evidence="6" type="ORF">AAF712_003728</name>
</gene>
<evidence type="ECO:0000256" key="1">
    <source>
        <dbReference type="ARBA" id="ARBA00022723"/>
    </source>
</evidence>
<dbReference type="Proteomes" id="UP001437256">
    <property type="component" value="Unassembled WGS sequence"/>
</dbReference>